<dbReference type="Pfam" id="PF14226">
    <property type="entry name" value="DIOX_N"/>
    <property type="match status" value="1"/>
</dbReference>
<dbReference type="PANTHER" id="PTHR10209:SF714">
    <property type="entry name" value="1-AMINOCYCLOPROPANE-1-CARBOXYLATE OXIDASE HOMOLOG 11-RELATED"/>
    <property type="match status" value="1"/>
</dbReference>
<dbReference type="GO" id="GO:0051213">
    <property type="term" value="F:dioxygenase activity"/>
    <property type="evidence" value="ECO:0007669"/>
    <property type="project" value="UniProtKB-ARBA"/>
</dbReference>
<evidence type="ECO:0000256" key="4">
    <source>
        <dbReference type="ARBA" id="ARBA00023002"/>
    </source>
</evidence>
<reference evidence="8" key="1">
    <citation type="journal article" date="2016" name="Nat. Genet.">
        <title>A high-quality carrot genome assembly provides new insights into carotenoid accumulation and asterid genome evolution.</title>
        <authorList>
            <person name="Iorizzo M."/>
            <person name="Ellison S."/>
            <person name="Senalik D."/>
            <person name="Zeng P."/>
            <person name="Satapoomin P."/>
            <person name="Huang J."/>
            <person name="Bowman M."/>
            <person name="Iovene M."/>
            <person name="Sanseverino W."/>
            <person name="Cavagnaro P."/>
            <person name="Yildiz M."/>
            <person name="Macko-Podgorni A."/>
            <person name="Moranska E."/>
            <person name="Grzebelus E."/>
            <person name="Grzebelus D."/>
            <person name="Ashrafi H."/>
            <person name="Zheng Z."/>
            <person name="Cheng S."/>
            <person name="Spooner D."/>
            <person name="Van Deynze A."/>
            <person name="Simon P."/>
        </authorList>
    </citation>
    <scope>NUCLEOTIDE SEQUENCE</scope>
    <source>
        <tissue evidence="8">Leaf</tissue>
    </source>
</reference>
<feature type="domain" description="Fe2OG dioxygenase" evidence="7">
    <location>
        <begin position="221"/>
        <end position="320"/>
    </location>
</feature>
<dbReference type="GO" id="GO:0046872">
    <property type="term" value="F:metal ion binding"/>
    <property type="evidence" value="ECO:0007669"/>
    <property type="project" value="UniProtKB-KW"/>
</dbReference>
<dbReference type="GO" id="GO:0016705">
    <property type="term" value="F:oxidoreductase activity, acting on paired donors, with incorporation or reduction of molecular oxygen"/>
    <property type="evidence" value="ECO:0007669"/>
    <property type="project" value="UniProtKB-ARBA"/>
</dbReference>
<keyword evidence="9" id="KW-1185">Reference proteome</keyword>
<comment type="similarity">
    <text evidence="1 6">Belongs to the iron/ascorbate-dependent oxidoreductase family.</text>
</comment>
<keyword evidence="3" id="KW-0847">Vitamin C</keyword>
<dbReference type="InterPro" id="IPR044861">
    <property type="entry name" value="IPNS-like_FE2OG_OXY"/>
</dbReference>
<name>A0AAF0W433_DAUCS</name>
<accession>A0AAF0W433</accession>
<evidence type="ECO:0000256" key="5">
    <source>
        <dbReference type="ARBA" id="ARBA00023004"/>
    </source>
</evidence>
<dbReference type="InterPro" id="IPR005123">
    <property type="entry name" value="Oxoglu/Fe-dep_dioxygenase_dom"/>
</dbReference>
<keyword evidence="5 6" id="KW-0408">Iron</keyword>
<dbReference type="Proteomes" id="UP000077755">
    <property type="component" value="Chromosome 1"/>
</dbReference>
<dbReference type="PANTHER" id="PTHR10209">
    <property type="entry name" value="OXIDOREDUCTASE, 2OG-FE II OXYGENASE FAMILY PROTEIN"/>
    <property type="match status" value="1"/>
</dbReference>
<organism evidence="8 9">
    <name type="scientific">Daucus carota subsp. sativus</name>
    <name type="common">Carrot</name>
    <dbReference type="NCBI Taxonomy" id="79200"/>
    <lineage>
        <taxon>Eukaryota</taxon>
        <taxon>Viridiplantae</taxon>
        <taxon>Streptophyta</taxon>
        <taxon>Embryophyta</taxon>
        <taxon>Tracheophyta</taxon>
        <taxon>Spermatophyta</taxon>
        <taxon>Magnoliopsida</taxon>
        <taxon>eudicotyledons</taxon>
        <taxon>Gunneridae</taxon>
        <taxon>Pentapetalae</taxon>
        <taxon>asterids</taxon>
        <taxon>campanulids</taxon>
        <taxon>Apiales</taxon>
        <taxon>Apiaceae</taxon>
        <taxon>Apioideae</taxon>
        <taxon>Scandiceae</taxon>
        <taxon>Daucinae</taxon>
        <taxon>Daucus</taxon>
        <taxon>Daucus sect. Daucus</taxon>
    </lineage>
</organism>
<keyword evidence="4 6" id="KW-0560">Oxidoreductase</keyword>
<dbReference type="InterPro" id="IPR027443">
    <property type="entry name" value="IPNS-like_sf"/>
</dbReference>
<dbReference type="KEGG" id="dcr:108205757"/>
<evidence type="ECO:0000256" key="3">
    <source>
        <dbReference type="ARBA" id="ARBA00022896"/>
    </source>
</evidence>
<dbReference type="AlphaFoldDB" id="A0AAF0W433"/>
<evidence type="ECO:0000313" key="8">
    <source>
        <dbReference type="EMBL" id="WOG81746.1"/>
    </source>
</evidence>
<proteinExistence type="inferred from homology"/>
<reference evidence="8" key="2">
    <citation type="submission" date="2022-03" db="EMBL/GenBank/DDBJ databases">
        <title>Draft title - Genomic analysis of global carrot germplasm unveils the trajectory of domestication and the origin of high carotenoid orange carrot.</title>
        <authorList>
            <person name="Iorizzo M."/>
            <person name="Ellison S."/>
            <person name="Senalik D."/>
            <person name="Macko-Podgorni A."/>
            <person name="Grzebelus D."/>
            <person name="Bostan H."/>
            <person name="Rolling W."/>
            <person name="Curaba J."/>
            <person name="Simon P."/>
        </authorList>
    </citation>
    <scope>NUCLEOTIDE SEQUENCE</scope>
    <source>
        <tissue evidence="8">Leaf</tissue>
    </source>
</reference>
<keyword evidence="2 6" id="KW-0479">Metal-binding</keyword>
<evidence type="ECO:0000256" key="1">
    <source>
        <dbReference type="ARBA" id="ARBA00008056"/>
    </source>
</evidence>
<dbReference type="GO" id="GO:0031418">
    <property type="term" value="F:L-ascorbic acid binding"/>
    <property type="evidence" value="ECO:0007669"/>
    <property type="project" value="UniProtKB-KW"/>
</dbReference>
<dbReference type="FunFam" id="2.60.120.330:FF:000005">
    <property type="entry name" value="1-aminocyclopropane-1-carboxylate oxidase homolog 1"/>
    <property type="match status" value="1"/>
</dbReference>
<dbReference type="SUPFAM" id="SSF51197">
    <property type="entry name" value="Clavaminate synthase-like"/>
    <property type="match status" value="1"/>
</dbReference>
<protein>
    <recommendedName>
        <fullName evidence="7">Fe2OG dioxygenase domain-containing protein</fullName>
    </recommendedName>
</protein>
<dbReference type="Gene3D" id="2.60.120.330">
    <property type="entry name" value="B-lactam Antibiotic, Isopenicillin N Synthase, Chain"/>
    <property type="match status" value="1"/>
</dbReference>
<evidence type="ECO:0000259" key="7">
    <source>
        <dbReference type="PROSITE" id="PS51471"/>
    </source>
</evidence>
<dbReference type="InterPro" id="IPR026992">
    <property type="entry name" value="DIOX_N"/>
</dbReference>
<sequence length="387" mass="43290">MEVLGSSTCKQQPSDYDRVKEVKEFDNTKCGVKGLLDSGLVKIPRIFIHSPENLQNPISTTDISASQLEMPVIDLQGLESCCRRAEVVNHICKASMTWGFFQMVNHGITKTVMENMIQGIKQFHEQANEVKMGWYSRDPKQKVRYYSNGDLHVSKAANWRDSIACSFEDGLLDSDALPLVCREAIGNYMKSLIKLKDTLSQLLSEALGIRSDFLASIDCMETASLVCHYYPFCPEPDLTLGATKHSDPSFLTILLQDSIGGLQVLHDTQWIDVHPINGALIANIGDLMQLISNGKFKSVEHRVLAGRAGPRISAACFFYPGTASYCRPYRPIQELLSEKNPPIYRETSHKEYHAYYKSKGLDGSSALPHFELQQSDDLSLSENQTTL</sequence>
<evidence type="ECO:0000256" key="6">
    <source>
        <dbReference type="RuleBase" id="RU003682"/>
    </source>
</evidence>
<evidence type="ECO:0000256" key="2">
    <source>
        <dbReference type="ARBA" id="ARBA00022723"/>
    </source>
</evidence>
<gene>
    <name evidence="8" type="ORF">DCAR_0100897</name>
</gene>
<dbReference type="EMBL" id="CP093343">
    <property type="protein sequence ID" value="WOG81746.1"/>
    <property type="molecule type" value="Genomic_DNA"/>
</dbReference>
<dbReference type="PROSITE" id="PS51471">
    <property type="entry name" value="FE2OG_OXY"/>
    <property type="match status" value="1"/>
</dbReference>
<dbReference type="Pfam" id="PF03171">
    <property type="entry name" value="2OG-FeII_Oxy"/>
    <property type="match status" value="1"/>
</dbReference>
<evidence type="ECO:0000313" key="9">
    <source>
        <dbReference type="Proteomes" id="UP000077755"/>
    </source>
</evidence>